<feature type="region of interest" description="Disordered" evidence="6">
    <location>
        <begin position="198"/>
        <end position="271"/>
    </location>
</feature>
<feature type="compositionally biased region" description="Basic and acidic residues" evidence="6">
    <location>
        <begin position="590"/>
        <end position="599"/>
    </location>
</feature>
<dbReference type="VEuPathDB" id="ToxoDB:NCLIV_027860"/>
<dbReference type="PANTHER" id="PTHR11108">
    <property type="entry name" value="FERROCHELATASE"/>
    <property type="match status" value="1"/>
</dbReference>
<protein>
    <submittedName>
        <fullName evidence="7">Ferrochelatase, related</fullName>
        <ecNumber evidence="7">4.99.1.1</ecNumber>
    </submittedName>
</protein>
<gene>
    <name evidence="8" type="ORF">BN1204_027860</name>
    <name evidence="7" type="ORF">NCLIV_027860</name>
</gene>
<dbReference type="NCBIfam" id="TIGR00109">
    <property type="entry name" value="hemH"/>
    <property type="match status" value="1"/>
</dbReference>
<evidence type="ECO:0000256" key="6">
    <source>
        <dbReference type="SAM" id="MobiDB-lite"/>
    </source>
</evidence>
<dbReference type="AlphaFoldDB" id="F0VH03"/>
<dbReference type="GO" id="GO:0004325">
    <property type="term" value="F:ferrochelatase activity"/>
    <property type="evidence" value="ECO:0007669"/>
    <property type="project" value="InterPro"/>
</dbReference>
<dbReference type="InterPro" id="IPR033644">
    <property type="entry name" value="Ferrochelatase_C"/>
</dbReference>
<dbReference type="OMA" id="NCLERGD"/>
<keyword evidence="1" id="KW-0408">Iron</keyword>
<dbReference type="HAMAP" id="MF_00323">
    <property type="entry name" value="Ferrochelatase"/>
    <property type="match status" value="1"/>
</dbReference>
<evidence type="ECO:0000256" key="4">
    <source>
        <dbReference type="ARBA" id="ARBA00023244"/>
    </source>
</evidence>
<feature type="region of interest" description="Disordered" evidence="6">
    <location>
        <begin position="565"/>
        <end position="605"/>
    </location>
</feature>
<proteinExistence type="inferred from homology"/>
<dbReference type="Gene3D" id="3.40.50.1400">
    <property type="match status" value="2"/>
</dbReference>
<dbReference type="SUPFAM" id="SSF53800">
    <property type="entry name" value="Chelatase"/>
    <property type="match status" value="2"/>
</dbReference>
<reference evidence="7" key="2">
    <citation type="submission" date="2011-03" db="EMBL/GenBank/DDBJ databases">
        <title>Comparative genomics and transcriptomics of Neospora caninum and Toxoplasma gondii.</title>
        <authorList>
            <person name="Reid A.J."/>
            <person name="Sohal A."/>
            <person name="Harris D."/>
            <person name="Quail M."/>
            <person name="Sanders M."/>
            <person name="Berriman M."/>
            <person name="Wastling J.M."/>
            <person name="Pain A."/>
        </authorList>
    </citation>
    <scope>NUCLEOTIDE SEQUENCE</scope>
    <source>
        <strain evidence="7">Liverpool</strain>
    </source>
</reference>
<keyword evidence="9" id="KW-1185">Reference proteome</keyword>
<keyword evidence="2" id="KW-0350">Heme biosynthesis</keyword>
<dbReference type="Pfam" id="PF00762">
    <property type="entry name" value="Ferrochelatase"/>
    <property type="match status" value="2"/>
</dbReference>
<reference evidence="8" key="4">
    <citation type="journal article" date="2015" name="PLoS ONE">
        <title>Comprehensive Evaluation of Toxoplasma gondii VEG and Neospora caninum LIV Genomes with Tachyzoite Stage Transcriptome and Proteome Defines Novel Transcript Features.</title>
        <authorList>
            <person name="Ramaprasad A."/>
            <person name="Mourier T."/>
            <person name="Naeem R."/>
            <person name="Malas T.B."/>
            <person name="Moussa E."/>
            <person name="Panigrahi A."/>
            <person name="Vermont S.J."/>
            <person name="Otto T.D."/>
            <person name="Wastling J."/>
            <person name="Pain A."/>
        </authorList>
    </citation>
    <scope>NUCLEOTIDE SEQUENCE</scope>
    <source>
        <strain evidence="8">Liverpool</strain>
    </source>
</reference>
<comment type="similarity">
    <text evidence="5">Belongs to the ferrochelatase family.</text>
</comment>
<evidence type="ECO:0000313" key="9">
    <source>
        <dbReference type="Proteomes" id="UP000007494"/>
    </source>
</evidence>
<feature type="compositionally biased region" description="Basic and acidic residues" evidence="6">
    <location>
        <begin position="565"/>
        <end position="583"/>
    </location>
</feature>
<accession>F0VH03</accession>
<dbReference type="FunCoup" id="F0VH03">
    <property type="interactions" value="204"/>
</dbReference>
<dbReference type="GeneID" id="13443106"/>
<dbReference type="OrthoDB" id="1323at2759"/>
<dbReference type="eggNOG" id="KOG1321">
    <property type="taxonomic scope" value="Eukaryota"/>
</dbReference>
<dbReference type="EMBL" id="LN714482">
    <property type="protein sequence ID" value="CEL66982.1"/>
    <property type="molecule type" value="Genomic_DNA"/>
</dbReference>
<evidence type="ECO:0000256" key="2">
    <source>
        <dbReference type="ARBA" id="ARBA00023133"/>
    </source>
</evidence>
<feature type="region of interest" description="Disordered" evidence="6">
    <location>
        <begin position="131"/>
        <end position="157"/>
    </location>
</feature>
<reference evidence="7" key="1">
    <citation type="submission" date="2011-02" db="EMBL/GenBank/DDBJ databases">
        <authorList>
            <person name="Aslett M."/>
        </authorList>
    </citation>
    <scope>NUCLEOTIDE SEQUENCE</scope>
    <source>
        <strain evidence="7">Liverpool</strain>
    </source>
</reference>
<sequence length="904" mass="100102">MRHDWLTRLRAAVDTAAGTSTHAELRLGRDRFRSRILSRRLACLHSSFGANRLPVPERRNPAVAAGVALGDGASPVGPQNGKAGEKGRFLENLQPRTRERDGWRHVSNEAENPRRALRRFTPLSVAKRQALETRHTGKRKGFPEESFACDPEPPQGREWTVQPVSDASRLLGGGASVPRGTSPPYFWLFSPTGRRFFHDSGSPVGPQNSELEREAGKGRAFSTQGAGQQRAEVGETCRSDGFLEGYPGSREAGMSGRERDGDLGRAGREARTEEDALWRKEADYLSPEARKLQCLYHRRSSYLRGEDGQTARPVVPAWLRQKGEEKEMGEEESVKLGTADGGAVCVVLVNLGSPSAPTYRELWKYLNQFLGDPRVVEVPCVLWFFIRHAFILPFRSFASAQKYQSIWNFDPCSKSAPRPQAHGAPSLCQSLAFGSVRRGRETVHSAQEHRLHISQGSLVEEARDTRCAKGKNLVHPDLPAADSARRSAQPIRSQGDTEADQTARHLREASVCGRSSTMTRVALHETRKRDFSGSPAPLVRISEALRSQVQARFDALLDEKLGERDKRGGWEAPTDRAVRDGDRPANGCEGRSKREKESAEPSMKSARFREMHAARHGGTNGRGLRDPAGIETPTVDLLKEGARRLRPAVRVLMGMRYGEPSLPSVLRAARDGGCRKLLILPLYPQTAAATTSSVYDAAMEEIMKWRVMPDLRILSGYADHPAYISALATTIRRFWEEEGGESERKHANEPAVRGRGEKLVFSFHGIPLSTGRQAGEIYQCLCAKTARLVADQLEMQPEDVEVAFQSRFGPAEWTQPYIDQRLEALAGAGYRLVDVVMPGFATDCLETIEEMAGIYRGKFLQLTNGEGELRVIPCLNASDEATAAVFAVAKEQMTDWLKLMEPTP</sequence>
<dbReference type="PANTHER" id="PTHR11108:SF1">
    <property type="entry name" value="FERROCHELATASE, MITOCHONDRIAL"/>
    <property type="match status" value="1"/>
</dbReference>
<dbReference type="EMBL" id="FR823389">
    <property type="protein sequence ID" value="CBZ52997.1"/>
    <property type="molecule type" value="Genomic_DNA"/>
</dbReference>
<dbReference type="InParanoid" id="F0VH03"/>
<feature type="region of interest" description="Disordered" evidence="6">
    <location>
        <begin position="472"/>
        <end position="513"/>
    </location>
</feature>
<organism evidence="7 9">
    <name type="scientific">Neospora caninum (strain Liverpool)</name>
    <dbReference type="NCBI Taxonomy" id="572307"/>
    <lineage>
        <taxon>Eukaryota</taxon>
        <taxon>Sar</taxon>
        <taxon>Alveolata</taxon>
        <taxon>Apicomplexa</taxon>
        <taxon>Conoidasida</taxon>
        <taxon>Coccidia</taxon>
        <taxon>Eucoccidiorida</taxon>
        <taxon>Eimeriorina</taxon>
        <taxon>Sarcocystidae</taxon>
        <taxon>Neospora</taxon>
    </lineage>
</organism>
<keyword evidence="3 7" id="KW-0456">Lyase</keyword>
<evidence type="ECO:0000256" key="5">
    <source>
        <dbReference type="RuleBase" id="RU004185"/>
    </source>
</evidence>
<reference evidence="9" key="3">
    <citation type="journal article" date="2012" name="PLoS Pathog.">
        <title>Comparative genomics of the apicomplexan parasites Toxoplasma gondii and Neospora caninum: Coccidia differing in host range and transmission strategy.</title>
        <authorList>
            <person name="Reid A.J."/>
            <person name="Vermont S.J."/>
            <person name="Cotton J.A."/>
            <person name="Harris D."/>
            <person name="Hill-Cawthorne G.A."/>
            <person name="Konen-Waisman S."/>
            <person name="Latham S.M."/>
            <person name="Mourier T."/>
            <person name="Norton R."/>
            <person name="Quail M.A."/>
            <person name="Sanders M."/>
            <person name="Shanmugam D."/>
            <person name="Sohal A."/>
            <person name="Wasmuth J.D."/>
            <person name="Brunk B."/>
            <person name="Grigg M.E."/>
            <person name="Howard J.C."/>
            <person name="Parkinson J."/>
            <person name="Roos D.S."/>
            <person name="Trees A.J."/>
            <person name="Berriman M."/>
            <person name="Pain A."/>
            <person name="Wastling J.M."/>
        </authorList>
    </citation>
    <scope>NUCLEOTIDE SEQUENCE [LARGE SCALE GENOMIC DNA]</scope>
    <source>
        <strain evidence="9">Liverpool</strain>
    </source>
</reference>
<dbReference type="EC" id="4.99.1.1" evidence="7"/>
<evidence type="ECO:0000256" key="3">
    <source>
        <dbReference type="ARBA" id="ARBA00023239"/>
    </source>
</evidence>
<name>F0VH03_NEOCL</name>
<keyword evidence="4" id="KW-0627">Porphyrin biosynthesis</keyword>
<dbReference type="Proteomes" id="UP000007494">
    <property type="component" value="Chromosome VIIb"/>
</dbReference>
<dbReference type="GO" id="GO:0006783">
    <property type="term" value="P:heme biosynthetic process"/>
    <property type="evidence" value="ECO:0007669"/>
    <property type="project" value="UniProtKB-KW"/>
</dbReference>
<evidence type="ECO:0000313" key="8">
    <source>
        <dbReference type="EMBL" id="CEL66982.1"/>
    </source>
</evidence>
<dbReference type="CDD" id="cd00419">
    <property type="entry name" value="Ferrochelatase_C"/>
    <property type="match status" value="1"/>
</dbReference>
<dbReference type="RefSeq" id="XP_003883029.1">
    <property type="nucleotide sequence ID" value="XM_003882980.1"/>
</dbReference>
<evidence type="ECO:0000256" key="1">
    <source>
        <dbReference type="ARBA" id="ARBA00023004"/>
    </source>
</evidence>
<feature type="compositionally biased region" description="Basic and acidic residues" evidence="6">
    <location>
        <begin position="256"/>
        <end position="271"/>
    </location>
</feature>
<evidence type="ECO:0000313" key="7">
    <source>
        <dbReference type="EMBL" id="CBZ52997.1"/>
    </source>
</evidence>
<dbReference type="InterPro" id="IPR001015">
    <property type="entry name" value="Ferrochelatase"/>
</dbReference>